<evidence type="ECO:0000313" key="5">
    <source>
        <dbReference type="EMBL" id="KAK7519949.1"/>
    </source>
</evidence>
<evidence type="ECO:0000313" key="6">
    <source>
        <dbReference type="Proteomes" id="UP001363622"/>
    </source>
</evidence>
<comment type="similarity">
    <text evidence="1">Belongs to the universal ribosomal protein uS2 family.</text>
</comment>
<evidence type="ECO:0000256" key="4">
    <source>
        <dbReference type="SAM" id="MobiDB-lite"/>
    </source>
</evidence>
<dbReference type="PRINTS" id="PR00395">
    <property type="entry name" value="RIBOSOMALS2"/>
</dbReference>
<dbReference type="CDD" id="cd01425">
    <property type="entry name" value="RPS2"/>
    <property type="match status" value="1"/>
</dbReference>
<reference evidence="5 6" key="1">
    <citation type="submission" date="2024-04" db="EMBL/GenBank/DDBJ databases">
        <title>Phyllosticta paracitricarpa is synonymous to the EU quarantine fungus P. citricarpa based on phylogenomic analyses.</title>
        <authorList>
            <consortium name="Lawrence Berkeley National Laboratory"/>
            <person name="Van Ingen-Buijs V.A."/>
            <person name="Van Westerhoven A.C."/>
            <person name="Haridas S."/>
            <person name="Skiadas P."/>
            <person name="Martin F."/>
            <person name="Groenewald J.Z."/>
            <person name="Crous P.W."/>
            <person name="Seidl M.F."/>
        </authorList>
    </citation>
    <scope>NUCLEOTIDE SEQUENCE [LARGE SCALE GENOMIC DNA]</scope>
    <source>
        <strain evidence="5 6">CBS 123371</strain>
    </source>
</reference>
<dbReference type="PANTHER" id="PTHR12534">
    <property type="entry name" value="30S RIBOSOMAL PROTEIN S2 PROKARYOTIC AND ORGANELLAR"/>
    <property type="match status" value="1"/>
</dbReference>
<proteinExistence type="inferred from homology"/>
<dbReference type="Pfam" id="PF00318">
    <property type="entry name" value="Ribosomal_S2"/>
    <property type="match status" value="1"/>
</dbReference>
<dbReference type="InterPro" id="IPR018130">
    <property type="entry name" value="Ribosomal_uS2_CS"/>
</dbReference>
<dbReference type="EMBL" id="JBBPHU010000003">
    <property type="protein sequence ID" value="KAK7519949.1"/>
    <property type="molecule type" value="Genomic_DNA"/>
</dbReference>
<dbReference type="InterPro" id="IPR001865">
    <property type="entry name" value="Ribosomal_uS2"/>
</dbReference>
<keyword evidence="6" id="KW-1185">Reference proteome</keyword>
<dbReference type="SUPFAM" id="SSF52313">
    <property type="entry name" value="Ribosomal protein S2"/>
    <property type="match status" value="1"/>
</dbReference>
<accession>A0ABR1KT30</accession>
<dbReference type="HAMAP" id="MF_00291_B">
    <property type="entry name" value="Ribosomal_uS2_B"/>
    <property type="match status" value="1"/>
</dbReference>
<dbReference type="NCBIfam" id="TIGR01011">
    <property type="entry name" value="rpsB_bact"/>
    <property type="match status" value="1"/>
</dbReference>
<dbReference type="InterPro" id="IPR005706">
    <property type="entry name" value="Ribosomal_uS2_bac/mit/plastid"/>
</dbReference>
<gene>
    <name evidence="5" type="ORF">IWZ03DRAFT_412732</name>
</gene>
<dbReference type="Gene3D" id="3.40.50.10490">
    <property type="entry name" value="Glucose-6-phosphate isomerase like protein, domain 1"/>
    <property type="match status" value="1"/>
</dbReference>
<evidence type="ECO:0000256" key="3">
    <source>
        <dbReference type="ARBA" id="ARBA00023274"/>
    </source>
</evidence>
<dbReference type="PANTHER" id="PTHR12534:SF0">
    <property type="entry name" value="SMALL RIBOSOMAL SUBUNIT PROTEIN US2M"/>
    <property type="match status" value="1"/>
</dbReference>
<evidence type="ECO:0000256" key="2">
    <source>
        <dbReference type="ARBA" id="ARBA00022980"/>
    </source>
</evidence>
<comment type="caution">
    <text evidence="5">The sequence shown here is derived from an EMBL/GenBank/DDBJ whole genome shotgun (WGS) entry which is preliminary data.</text>
</comment>
<organism evidence="5 6">
    <name type="scientific">Phyllosticta citriasiana</name>
    <dbReference type="NCBI Taxonomy" id="595635"/>
    <lineage>
        <taxon>Eukaryota</taxon>
        <taxon>Fungi</taxon>
        <taxon>Dikarya</taxon>
        <taxon>Ascomycota</taxon>
        <taxon>Pezizomycotina</taxon>
        <taxon>Dothideomycetes</taxon>
        <taxon>Dothideomycetes incertae sedis</taxon>
        <taxon>Botryosphaeriales</taxon>
        <taxon>Phyllostictaceae</taxon>
        <taxon>Phyllosticta</taxon>
    </lineage>
</organism>
<keyword evidence="3" id="KW-0687">Ribonucleoprotein</keyword>
<keyword evidence="2 5" id="KW-0689">Ribosomal protein</keyword>
<sequence length="414" mass="45429">MIVRQLARRQARPAPASLRQCKRFFASETDLDSDLDFAHQVQVSVPTRPEALVDDGVDRRSAKEKMRELERRRKAAAEDPTVAIDWEAKKHLKSVISNVGFDRAPFYQPHKLVTSPPRPSDVTLELLLASQAHIGHSTSVWNPANARYIFGIRQGIHIISLDVIAAHLRRAAKVVSEVTRRGGTVLFVGTRAGQDRSVVRAAQLAQGCHIFDKWIPGSLTNRHQLLNKCPTKLVNEFDQEVPGYEDQLTKMPALMPDLVVTLTVRDHYILLRECGQNHIPTIGIVDTDADPTWVTYPIPANDDSLRCTNVIAGVLGRAGQEGHQRRAAAAREGLVTYTSTVDLTPIERSQEEDRDALYKVAAADPQQPGPQTSLSAAGLPQPEATVGPGPPESSPADGQKPGEGFLGFERGDLT</sequence>
<evidence type="ECO:0000256" key="1">
    <source>
        <dbReference type="ARBA" id="ARBA00006242"/>
    </source>
</evidence>
<protein>
    <submittedName>
        <fullName evidence="5">40S ribosomal protein S2</fullName>
    </submittedName>
</protein>
<feature type="region of interest" description="Disordered" evidence="4">
    <location>
        <begin position="361"/>
        <end position="414"/>
    </location>
</feature>
<dbReference type="InterPro" id="IPR023591">
    <property type="entry name" value="Ribosomal_uS2_flav_dom_sf"/>
</dbReference>
<dbReference type="Proteomes" id="UP001363622">
    <property type="component" value="Unassembled WGS sequence"/>
</dbReference>
<dbReference type="GO" id="GO:0005840">
    <property type="term" value="C:ribosome"/>
    <property type="evidence" value="ECO:0007669"/>
    <property type="project" value="UniProtKB-KW"/>
</dbReference>
<name>A0ABR1KT30_9PEZI</name>
<dbReference type="PROSITE" id="PS00962">
    <property type="entry name" value="RIBOSOMAL_S2_1"/>
    <property type="match status" value="1"/>
</dbReference>